<feature type="transmembrane region" description="Helical" evidence="10">
    <location>
        <begin position="552"/>
        <end position="570"/>
    </location>
</feature>
<evidence type="ECO:0000256" key="3">
    <source>
        <dbReference type="ARBA" id="ARBA00022448"/>
    </source>
</evidence>
<feature type="transmembrane region" description="Helical" evidence="10">
    <location>
        <begin position="461"/>
        <end position="489"/>
    </location>
</feature>
<comment type="subcellular location">
    <subcellularLocation>
        <location evidence="1">Vacuole membrane</location>
        <topology evidence="1">Multi-pass membrane protein</topology>
    </subcellularLocation>
</comment>
<dbReference type="InParanoid" id="A0A136IPD5"/>
<evidence type="ECO:0000256" key="8">
    <source>
        <dbReference type="ARBA" id="ARBA00039330"/>
    </source>
</evidence>
<feature type="compositionally biased region" description="Low complexity" evidence="9">
    <location>
        <begin position="14"/>
        <end position="28"/>
    </location>
</feature>
<keyword evidence="6 10" id="KW-1133">Transmembrane helix</keyword>
<dbReference type="PANTHER" id="PTHR21576">
    <property type="entry name" value="UNCHARACTERIZED NODULIN-LIKE PROTEIN"/>
    <property type="match status" value="1"/>
</dbReference>
<dbReference type="PANTHER" id="PTHR21576:SF45">
    <property type="entry name" value="TRANSPORTER MCH1-RELATED"/>
    <property type="match status" value="1"/>
</dbReference>
<gene>
    <name evidence="11" type="ORF">Micbo1qcDRAFT_168269</name>
</gene>
<feature type="transmembrane region" description="Helical" evidence="10">
    <location>
        <begin position="496"/>
        <end position="517"/>
    </location>
</feature>
<accession>A0A136IPD5</accession>
<evidence type="ECO:0000313" key="12">
    <source>
        <dbReference type="Proteomes" id="UP000070501"/>
    </source>
</evidence>
<feature type="transmembrane region" description="Helical" evidence="10">
    <location>
        <begin position="153"/>
        <end position="178"/>
    </location>
</feature>
<dbReference type="Proteomes" id="UP000070501">
    <property type="component" value="Unassembled WGS sequence"/>
</dbReference>
<dbReference type="GO" id="GO:0000329">
    <property type="term" value="C:fungal-type vacuole membrane"/>
    <property type="evidence" value="ECO:0007669"/>
    <property type="project" value="TreeGrafter"/>
</dbReference>
<dbReference type="OrthoDB" id="199930at2759"/>
<proteinExistence type="inferred from homology"/>
<evidence type="ECO:0000256" key="5">
    <source>
        <dbReference type="ARBA" id="ARBA00022692"/>
    </source>
</evidence>
<evidence type="ECO:0000256" key="2">
    <source>
        <dbReference type="ARBA" id="ARBA00008335"/>
    </source>
</evidence>
<evidence type="ECO:0000313" key="11">
    <source>
        <dbReference type="EMBL" id="KXJ86774.1"/>
    </source>
</evidence>
<feature type="transmembrane region" description="Helical" evidence="10">
    <location>
        <begin position="87"/>
        <end position="107"/>
    </location>
</feature>
<evidence type="ECO:0000256" key="6">
    <source>
        <dbReference type="ARBA" id="ARBA00022989"/>
    </source>
</evidence>
<feature type="transmembrane region" description="Helical" evidence="10">
    <location>
        <begin position="231"/>
        <end position="253"/>
    </location>
</feature>
<reference evidence="12" key="1">
    <citation type="submission" date="2016-02" db="EMBL/GenBank/DDBJ databases">
        <title>Draft genome sequence of Microdochium bolleyi, a fungal endophyte of beachgrass.</title>
        <authorList>
            <consortium name="DOE Joint Genome Institute"/>
            <person name="David A.S."/>
            <person name="May G."/>
            <person name="Haridas S."/>
            <person name="Lim J."/>
            <person name="Wang M."/>
            <person name="Labutti K."/>
            <person name="Lipzen A."/>
            <person name="Barry K."/>
            <person name="Grigoriev I.V."/>
        </authorList>
    </citation>
    <scope>NUCLEOTIDE SEQUENCE [LARGE SCALE GENOMIC DNA]</scope>
    <source>
        <strain evidence="12">J235TASD1</strain>
    </source>
</reference>
<keyword evidence="5 10" id="KW-0812">Transmembrane</keyword>
<sequence>MPRQTDIARDDAPLLRPSSSSSTLSSLHSDTSSLNYAARRSARRRVHQVRRGLAFASSILCAIAAGAITVFSLYGHLLQSRLHFSQLQVNAIATAMSISMYIPVPILGYACDRVGPAPLAIFAAVFGGGGYATAAALFHGGATAVALGNKSSVSGMVCAFVAIGMGTAGMYIAAITTCAKNFGQGRFRGLMLVAPIASFGLSAMLLSQIGSHLLCERRADGTTGDVDVFKFFVFLSSLFFIAGLVGSVALRILNEEDIIDGAIEELERSGLLTGSEIFHRRGDRSYGAIDQVTHGADTPNLMKDDDSVDEDDENARLKKTFLLNAETRRFLTDPTMWWFAAGFWLINGPGEAFINNLGTVIGTLYSPGDTGPRTTAATHVSIMAAVSTLARLFTASLSDLLSPMPQSQHIQVGATAASAPSGLRRKFAVSRIVLFTVAALIQSFGTGFLASGAAQGHGERFWVVSGFVGAGYGAVFSVTPIIITMIWGVENFGTNFGIIALTPAVGSTMWGLIYSSAYQAGANTNPPLVSPADGSLEADIFCHGTQCYAGPFWAMTIATWVGVLMVLWAWKGKGGWAQRGVVI</sequence>
<feature type="transmembrane region" description="Helical" evidence="10">
    <location>
        <begin position="53"/>
        <end position="75"/>
    </location>
</feature>
<evidence type="ECO:0000256" key="10">
    <source>
        <dbReference type="SAM" id="Phobius"/>
    </source>
</evidence>
<keyword evidence="4" id="KW-0926">Vacuole</keyword>
<keyword evidence="12" id="KW-1185">Reference proteome</keyword>
<evidence type="ECO:0000256" key="7">
    <source>
        <dbReference type="ARBA" id="ARBA00023136"/>
    </source>
</evidence>
<dbReference type="EMBL" id="KQ964266">
    <property type="protein sequence ID" value="KXJ86774.1"/>
    <property type="molecule type" value="Genomic_DNA"/>
</dbReference>
<evidence type="ECO:0000256" key="4">
    <source>
        <dbReference type="ARBA" id="ARBA00022554"/>
    </source>
</evidence>
<keyword evidence="3" id="KW-0813">Transport</keyword>
<organism evidence="11 12">
    <name type="scientific">Microdochium bolleyi</name>
    <dbReference type="NCBI Taxonomy" id="196109"/>
    <lineage>
        <taxon>Eukaryota</taxon>
        <taxon>Fungi</taxon>
        <taxon>Dikarya</taxon>
        <taxon>Ascomycota</taxon>
        <taxon>Pezizomycotina</taxon>
        <taxon>Sordariomycetes</taxon>
        <taxon>Xylariomycetidae</taxon>
        <taxon>Xylariales</taxon>
        <taxon>Microdochiaceae</taxon>
        <taxon>Microdochium</taxon>
    </lineage>
</organism>
<keyword evidence="7 10" id="KW-0472">Membrane</keyword>
<protein>
    <recommendedName>
        <fullName evidence="8">Probable transporter MCH1</fullName>
    </recommendedName>
</protein>
<dbReference type="SUPFAM" id="SSF103473">
    <property type="entry name" value="MFS general substrate transporter"/>
    <property type="match status" value="1"/>
</dbReference>
<feature type="transmembrane region" description="Helical" evidence="10">
    <location>
        <begin position="190"/>
        <end position="211"/>
    </location>
</feature>
<comment type="similarity">
    <text evidence="2">Belongs to the major facilitator superfamily.</text>
</comment>
<dbReference type="FunCoup" id="A0A136IPD5">
    <property type="interactions" value="20"/>
</dbReference>
<feature type="region of interest" description="Disordered" evidence="9">
    <location>
        <begin position="1"/>
        <end position="28"/>
    </location>
</feature>
<dbReference type="AlphaFoldDB" id="A0A136IPD5"/>
<evidence type="ECO:0000256" key="9">
    <source>
        <dbReference type="SAM" id="MobiDB-lite"/>
    </source>
</evidence>
<dbReference type="Gene3D" id="1.20.1250.20">
    <property type="entry name" value="MFS general substrate transporter like domains"/>
    <property type="match status" value="1"/>
</dbReference>
<evidence type="ECO:0000256" key="1">
    <source>
        <dbReference type="ARBA" id="ARBA00004128"/>
    </source>
</evidence>
<name>A0A136IPD5_9PEZI</name>
<feature type="compositionally biased region" description="Basic and acidic residues" evidence="9">
    <location>
        <begin position="1"/>
        <end position="13"/>
    </location>
</feature>
<feature type="transmembrane region" description="Helical" evidence="10">
    <location>
        <begin position="119"/>
        <end position="141"/>
    </location>
</feature>
<dbReference type="STRING" id="196109.A0A136IPD5"/>
<dbReference type="InterPro" id="IPR036259">
    <property type="entry name" value="MFS_trans_sf"/>
</dbReference>
<feature type="transmembrane region" description="Helical" evidence="10">
    <location>
        <begin position="432"/>
        <end position="455"/>
    </location>
</feature>